<dbReference type="AlphaFoldDB" id="A0A345Y6U1"/>
<proteinExistence type="predicted"/>
<dbReference type="Proteomes" id="UP000254537">
    <property type="component" value="Chromosome"/>
</dbReference>
<dbReference type="InterPro" id="IPR033390">
    <property type="entry name" value="Rv2179c-like"/>
</dbReference>
<dbReference type="InterPro" id="IPR036397">
    <property type="entry name" value="RNaseH_sf"/>
</dbReference>
<organism evidence="2 3">
    <name type="scientific">Crenobacter cavernae</name>
    <dbReference type="NCBI Taxonomy" id="2290923"/>
    <lineage>
        <taxon>Bacteria</taxon>
        <taxon>Pseudomonadati</taxon>
        <taxon>Pseudomonadota</taxon>
        <taxon>Betaproteobacteria</taxon>
        <taxon>Neisseriales</taxon>
        <taxon>Neisseriaceae</taxon>
        <taxon>Crenobacter</taxon>
    </lineage>
</organism>
<dbReference type="InterPro" id="IPR012337">
    <property type="entry name" value="RNaseH-like_sf"/>
</dbReference>
<dbReference type="KEGG" id="ccah:DWG20_09405"/>
<dbReference type="SUPFAM" id="SSF53098">
    <property type="entry name" value="Ribonuclease H-like"/>
    <property type="match status" value="1"/>
</dbReference>
<evidence type="ECO:0000313" key="3">
    <source>
        <dbReference type="Proteomes" id="UP000254537"/>
    </source>
</evidence>
<dbReference type="EMBL" id="CP031337">
    <property type="protein sequence ID" value="AXK39643.1"/>
    <property type="molecule type" value="Genomic_DNA"/>
</dbReference>
<protein>
    <submittedName>
        <fullName evidence="2">3'-5' exoribonuclease</fullName>
    </submittedName>
</protein>
<dbReference type="GO" id="GO:0003676">
    <property type="term" value="F:nucleic acid binding"/>
    <property type="evidence" value="ECO:0007669"/>
    <property type="project" value="InterPro"/>
</dbReference>
<accession>A0A345Y6U1</accession>
<dbReference type="Gene3D" id="3.30.420.10">
    <property type="entry name" value="Ribonuclease H-like superfamily/Ribonuclease H"/>
    <property type="match status" value="1"/>
</dbReference>
<dbReference type="OrthoDB" id="9803925at2"/>
<evidence type="ECO:0000259" key="1">
    <source>
        <dbReference type="Pfam" id="PF16473"/>
    </source>
</evidence>
<sequence length="246" mass="27399">MITDNTLLISIDLETLGQQVPRAAIATIGMAAFELDAPAEPVATCYSRIERESALQVGKADQATLEWWAKQPAEARAEIEGGDTPLRPALMSLHEAIDGITAGRDPNEVIVVARAASFDCAIMTYHYDHFGMPRPWRYWQERDHRSLEDGYRDALARLGQDSPSYRDTAPVAHHALKDAISQAQYLITLRALLHETAREQAARHRFITDCLDPERHGYAVGPWVRDDARQLLGMARVETITKGVTA</sequence>
<name>A0A345Y6U1_9NEIS</name>
<reference evidence="2 3" key="1">
    <citation type="submission" date="2018-07" db="EMBL/GenBank/DDBJ databases">
        <title>Crenobacter cavernae sp. nov., isolated from a karst cave.</title>
        <authorList>
            <person name="Zhu H."/>
        </authorList>
    </citation>
    <scope>NUCLEOTIDE SEQUENCE [LARGE SCALE GENOMIC DNA]</scope>
    <source>
        <strain evidence="2 3">K1W11S-77</strain>
    </source>
</reference>
<dbReference type="Pfam" id="PF16473">
    <property type="entry name" value="Rv2179c-like"/>
    <property type="match status" value="1"/>
</dbReference>
<evidence type="ECO:0000313" key="2">
    <source>
        <dbReference type="EMBL" id="AXK39643.1"/>
    </source>
</evidence>
<feature type="domain" description="3'-5' exoribonuclease Rv2179c-like" evidence="1">
    <location>
        <begin position="9"/>
        <end position="186"/>
    </location>
</feature>
<gene>
    <name evidence="2" type="ORF">DWG20_09405</name>
</gene>
<dbReference type="RefSeq" id="WP_115433575.1">
    <property type="nucleotide sequence ID" value="NZ_CP031337.1"/>
</dbReference>